<name>A0ACB7NWK7_9PEZI</name>
<reference evidence="1 2" key="1">
    <citation type="journal article" date="2021" name="Nat. Commun.">
        <title>Genetic determinants of endophytism in the Arabidopsis root mycobiome.</title>
        <authorList>
            <person name="Mesny F."/>
            <person name="Miyauchi S."/>
            <person name="Thiergart T."/>
            <person name="Pickel B."/>
            <person name="Atanasova L."/>
            <person name="Karlsson M."/>
            <person name="Huettel B."/>
            <person name="Barry K.W."/>
            <person name="Haridas S."/>
            <person name="Chen C."/>
            <person name="Bauer D."/>
            <person name="Andreopoulos W."/>
            <person name="Pangilinan J."/>
            <person name="LaButti K."/>
            <person name="Riley R."/>
            <person name="Lipzen A."/>
            <person name="Clum A."/>
            <person name="Drula E."/>
            <person name="Henrissat B."/>
            <person name="Kohler A."/>
            <person name="Grigoriev I.V."/>
            <person name="Martin F.M."/>
            <person name="Hacquard S."/>
        </authorList>
    </citation>
    <scope>NUCLEOTIDE SEQUENCE [LARGE SCALE GENOMIC DNA]</scope>
    <source>
        <strain evidence="1 2">MPI-SDFR-AT-0079</strain>
    </source>
</reference>
<proteinExistence type="predicted"/>
<dbReference type="EMBL" id="JAGIZQ010000006">
    <property type="protein sequence ID" value="KAH6622743.1"/>
    <property type="molecule type" value="Genomic_DNA"/>
</dbReference>
<evidence type="ECO:0000313" key="2">
    <source>
        <dbReference type="Proteomes" id="UP000724584"/>
    </source>
</evidence>
<protein>
    <submittedName>
        <fullName evidence="1">Beta-lactamase/transpeptidase-like protein</fullName>
    </submittedName>
</protein>
<organism evidence="1 2">
    <name type="scientific">Chaetomium tenue</name>
    <dbReference type="NCBI Taxonomy" id="1854479"/>
    <lineage>
        <taxon>Eukaryota</taxon>
        <taxon>Fungi</taxon>
        <taxon>Dikarya</taxon>
        <taxon>Ascomycota</taxon>
        <taxon>Pezizomycotina</taxon>
        <taxon>Sordariomycetes</taxon>
        <taxon>Sordariomycetidae</taxon>
        <taxon>Sordariales</taxon>
        <taxon>Chaetomiaceae</taxon>
        <taxon>Chaetomium</taxon>
    </lineage>
</organism>
<gene>
    <name evidence="1" type="ORF">F5144DRAFT_595042</name>
</gene>
<accession>A0ACB7NWK7</accession>
<sequence>MTPEFEERLKKAIDARDLPATVALARDKSGKINYTFAHGPTSLTPDAPPITPSTMFTLASLTKLITALCMLKLVEDRILEIDEDVTRYLPTLGKQPILTGFDAQGQPTYTQRQTPVTLRHLLTHSAGTGYILMEEKLAKWAKATGRPLPIPLRHSPISGGMSVDSRFGYPLLFDPGQGWVYGSGLDWAGRLVEKLTGAFFDDYIYENILSRVGVPKLALTFHPSRFDQPVYDVMAGMAVRNAETGKLEHKETEWDKDNEGFGGEGLYGGMDSYMKVMYSILMDDGKILKPETLKWLFEPLLRPVEKKAMNKAMENPDWAVGHIPSGIDYDWSAGGLLSVDGEGLKHRKKKFLQWGGAWNLCWFIDREAGVCGLVGTQVFPPSDPQVRAVMKEFEELVYSKL</sequence>
<evidence type="ECO:0000313" key="1">
    <source>
        <dbReference type="EMBL" id="KAH6622743.1"/>
    </source>
</evidence>
<comment type="caution">
    <text evidence="1">The sequence shown here is derived from an EMBL/GenBank/DDBJ whole genome shotgun (WGS) entry which is preliminary data.</text>
</comment>
<dbReference type="Proteomes" id="UP000724584">
    <property type="component" value="Unassembled WGS sequence"/>
</dbReference>
<keyword evidence="2" id="KW-1185">Reference proteome</keyword>